<feature type="transmembrane region" description="Helical" evidence="1">
    <location>
        <begin position="181"/>
        <end position="203"/>
    </location>
</feature>
<proteinExistence type="predicted"/>
<dbReference type="AlphaFoldDB" id="A0A8H5H471"/>
<keyword evidence="3" id="KW-1185">Reference proteome</keyword>
<evidence type="ECO:0000313" key="2">
    <source>
        <dbReference type="EMBL" id="KAF5376255.1"/>
    </source>
</evidence>
<name>A0A8H5H471_9AGAR</name>
<evidence type="ECO:0000256" key="1">
    <source>
        <dbReference type="SAM" id="Phobius"/>
    </source>
</evidence>
<dbReference type="EMBL" id="JAACJP010000029">
    <property type="protein sequence ID" value="KAF5376255.1"/>
    <property type="molecule type" value="Genomic_DNA"/>
</dbReference>
<dbReference type="OrthoDB" id="3259206at2759"/>
<keyword evidence="1" id="KW-1133">Transmembrane helix</keyword>
<keyword evidence="1" id="KW-0812">Transmembrane</keyword>
<feature type="transmembrane region" description="Helical" evidence="1">
    <location>
        <begin position="139"/>
        <end position="161"/>
    </location>
</feature>
<organism evidence="2 3">
    <name type="scientific">Tricholomella constricta</name>
    <dbReference type="NCBI Taxonomy" id="117010"/>
    <lineage>
        <taxon>Eukaryota</taxon>
        <taxon>Fungi</taxon>
        <taxon>Dikarya</taxon>
        <taxon>Basidiomycota</taxon>
        <taxon>Agaricomycotina</taxon>
        <taxon>Agaricomycetes</taxon>
        <taxon>Agaricomycetidae</taxon>
        <taxon>Agaricales</taxon>
        <taxon>Tricholomatineae</taxon>
        <taxon>Lyophyllaceae</taxon>
        <taxon>Tricholomella</taxon>
    </lineage>
</organism>
<sequence>MLPGERAILQNVGITILRYFAALAPVVLLHGVFIILIPFSTFTLLRRGLASRPTQAMLGMTLMAFLFSSLFCISTVSNIVICIREIELHFTGTLEDLERMDKSVSMTSSIQDVTMMLLPILSDSVVLWRAWVLYLDKQWVMLVPCAFLFGTIGTTFAFLVFDVKYYRTSMLDPIARELVKAFTTLSLGTNVAATSLIFYKLWAHLRFLRRMGIKQNSTSPVQKILIVLVESGLAYCALQLSMILVQFVPAPPVLSVKIARAILLNFLMALTAIYPSIIILVVSLQHSTAESFIFSTQVRNRSVQDIELSSACPASPGRLSVAVNSFDGETHVSSAAACVSKVANADRGLAGKVSATSALDGHIRANDYT</sequence>
<evidence type="ECO:0000313" key="3">
    <source>
        <dbReference type="Proteomes" id="UP000565441"/>
    </source>
</evidence>
<reference evidence="2 3" key="1">
    <citation type="journal article" date="2020" name="ISME J.">
        <title>Uncovering the hidden diversity of litter-decomposition mechanisms in mushroom-forming fungi.</title>
        <authorList>
            <person name="Floudas D."/>
            <person name="Bentzer J."/>
            <person name="Ahren D."/>
            <person name="Johansson T."/>
            <person name="Persson P."/>
            <person name="Tunlid A."/>
        </authorList>
    </citation>
    <scope>NUCLEOTIDE SEQUENCE [LARGE SCALE GENOMIC DNA]</scope>
    <source>
        <strain evidence="2 3">CBS 661.87</strain>
    </source>
</reference>
<feature type="transmembrane region" description="Helical" evidence="1">
    <location>
        <begin position="57"/>
        <end position="81"/>
    </location>
</feature>
<dbReference type="Proteomes" id="UP000565441">
    <property type="component" value="Unassembled WGS sequence"/>
</dbReference>
<feature type="transmembrane region" description="Helical" evidence="1">
    <location>
        <begin position="20"/>
        <end position="45"/>
    </location>
</feature>
<gene>
    <name evidence="2" type="ORF">D9615_008458</name>
</gene>
<protein>
    <submittedName>
        <fullName evidence="2">Uncharacterized protein</fullName>
    </submittedName>
</protein>
<keyword evidence="1" id="KW-0472">Membrane</keyword>
<comment type="caution">
    <text evidence="2">The sequence shown here is derived from an EMBL/GenBank/DDBJ whole genome shotgun (WGS) entry which is preliminary data.</text>
</comment>
<feature type="transmembrane region" description="Helical" evidence="1">
    <location>
        <begin position="224"/>
        <end position="249"/>
    </location>
</feature>
<accession>A0A8H5H471</accession>
<feature type="transmembrane region" description="Helical" evidence="1">
    <location>
        <begin position="261"/>
        <end position="284"/>
    </location>
</feature>